<evidence type="ECO:0000313" key="2">
    <source>
        <dbReference type="RefSeq" id="XP_018092392.1"/>
    </source>
</evidence>
<dbReference type="InterPro" id="IPR000048">
    <property type="entry name" value="IQ_motif_EF-hand-BS"/>
</dbReference>
<evidence type="ECO:0000313" key="1">
    <source>
        <dbReference type="Proteomes" id="UP000186698"/>
    </source>
</evidence>
<dbReference type="KEGG" id="xla:108701889"/>
<protein>
    <submittedName>
        <fullName evidence="2">IQ domain-containing protein K</fullName>
    </submittedName>
</protein>
<keyword evidence="1" id="KW-1185">Reference proteome</keyword>
<gene>
    <name evidence="2" type="primary">LOC108701889</name>
</gene>
<organism evidence="1 2">
    <name type="scientific">Xenopus laevis</name>
    <name type="common">African clawed frog</name>
    <dbReference type="NCBI Taxonomy" id="8355"/>
    <lineage>
        <taxon>Eukaryota</taxon>
        <taxon>Metazoa</taxon>
        <taxon>Chordata</taxon>
        <taxon>Craniata</taxon>
        <taxon>Vertebrata</taxon>
        <taxon>Euteleostomi</taxon>
        <taxon>Amphibia</taxon>
        <taxon>Batrachia</taxon>
        <taxon>Anura</taxon>
        <taxon>Pipoidea</taxon>
        <taxon>Pipidae</taxon>
        <taxon>Xenopodinae</taxon>
        <taxon>Xenopus</taxon>
        <taxon>Xenopus</taxon>
    </lineage>
</organism>
<dbReference type="CDD" id="cd23767">
    <property type="entry name" value="IQCD"/>
    <property type="match status" value="1"/>
</dbReference>
<dbReference type="PANTHER" id="PTHR34927:SF1">
    <property type="entry name" value="IQ DOMAIN-CONTAINING PROTEIN K"/>
    <property type="match status" value="1"/>
</dbReference>
<dbReference type="PANTHER" id="PTHR34927">
    <property type="entry name" value="IQ DOMAIN-CONTAINING PROTEIN K"/>
    <property type="match status" value="1"/>
</dbReference>
<sequence length="350" mass="40292">MLETVESHNANTLSLIAGYKAIHHMLMSVQCSCYGTYNTLTIALSLLSTYLVSTVSVCLGHTPRVPLQQPHPEVAHRHSLRSRGLLGSLLYCLQVAIVMREANMAAERVRESGPLTLWDQICQDYELEQPTVPTGFNPTGKLIMSVSDIQHLCVEDSGTCVKDHKIQMDHKTCSPQKYLERYIFPVLLPGMAEMLIEAEKEKCFQRRRTKFIACDFLTQWLFNKNPRRKDQNCTSFFEIPFVHEWLKDHPRPPIPLSLLLSEEEAALIIQSFWRGYRVRCDPEVQELRLWQKELREMKDINKKVQDFWAKQESKVEREAKDVEERVSTQNHAGISISVLSPTPQNTVIQT</sequence>
<dbReference type="AlphaFoldDB" id="A0A8J0TPG0"/>
<dbReference type="CTD" id="108701889"/>
<dbReference type="RefSeq" id="XP_018092392.1">
    <property type="nucleotide sequence ID" value="XM_018236903.1"/>
</dbReference>
<proteinExistence type="predicted"/>
<dbReference type="CDD" id="cd22969">
    <property type="entry name" value="DD_IQCK"/>
    <property type="match status" value="1"/>
</dbReference>
<reference evidence="2" key="1">
    <citation type="submission" date="2025-08" db="UniProtKB">
        <authorList>
            <consortium name="RefSeq"/>
        </authorList>
    </citation>
    <scope>IDENTIFICATION</scope>
    <source>
        <strain evidence="2">J_2021</strain>
        <tissue evidence="2">Erythrocytes</tissue>
    </source>
</reference>
<dbReference type="Proteomes" id="UP000186698">
    <property type="component" value="Chromosome 9_10L"/>
</dbReference>
<dbReference type="OrthoDB" id="2155538at2759"/>
<accession>A0A8J0TPG0</accession>
<dbReference type="GeneID" id="108701889"/>
<dbReference type="InterPro" id="IPR043408">
    <property type="entry name" value="IQCK"/>
</dbReference>
<name>A0A8J0TPG0_XENLA</name>
<dbReference type="Pfam" id="PF00612">
    <property type="entry name" value="IQ"/>
    <property type="match status" value="1"/>
</dbReference>
<dbReference type="PROSITE" id="PS50096">
    <property type="entry name" value="IQ"/>
    <property type="match status" value="1"/>
</dbReference>